<organism evidence="5 6">
    <name type="scientific">Acacia crassicarpa</name>
    <name type="common">northern wattle</name>
    <dbReference type="NCBI Taxonomy" id="499986"/>
    <lineage>
        <taxon>Eukaryota</taxon>
        <taxon>Viridiplantae</taxon>
        <taxon>Streptophyta</taxon>
        <taxon>Embryophyta</taxon>
        <taxon>Tracheophyta</taxon>
        <taxon>Spermatophyta</taxon>
        <taxon>Magnoliopsida</taxon>
        <taxon>eudicotyledons</taxon>
        <taxon>Gunneridae</taxon>
        <taxon>Pentapetalae</taxon>
        <taxon>rosids</taxon>
        <taxon>fabids</taxon>
        <taxon>Fabales</taxon>
        <taxon>Fabaceae</taxon>
        <taxon>Caesalpinioideae</taxon>
        <taxon>mimosoid clade</taxon>
        <taxon>Acacieae</taxon>
        <taxon>Acacia</taxon>
    </lineage>
</organism>
<dbReference type="Pfam" id="PF00892">
    <property type="entry name" value="EamA"/>
    <property type="match status" value="1"/>
</dbReference>
<feature type="transmembrane region" description="Helical" evidence="3">
    <location>
        <begin position="170"/>
        <end position="191"/>
    </location>
</feature>
<dbReference type="PANTHER" id="PTHR23051:SF12">
    <property type="entry name" value="OS04G0645600 PROTEIN"/>
    <property type="match status" value="1"/>
</dbReference>
<protein>
    <recommendedName>
        <fullName evidence="4">EamA domain-containing protein</fullName>
    </recommendedName>
</protein>
<evidence type="ECO:0000256" key="2">
    <source>
        <dbReference type="ARBA" id="ARBA00007635"/>
    </source>
</evidence>
<feature type="transmembrane region" description="Helical" evidence="3">
    <location>
        <begin position="304"/>
        <end position="331"/>
    </location>
</feature>
<gene>
    <name evidence="5" type="ORF">QN277_026338</name>
</gene>
<comment type="caution">
    <text evidence="5">The sequence shown here is derived from an EMBL/GenBank/DDBJ whole genome shotgun (WGS) entry which is preliminary data.</text>
</comment>
<dbReference type="Proteomes" id="UP001293593">
    <property type="component" value="Unassembled WGS sequence"/>
</dbReference>
<name>A0AAE1K4C2_9FABA</name>
<dbReference type="AlphaFoldDB" id="A0AAE1K4C2"/>
<evidence type="ECO:0000313" key="6">
    <source>
        <dbReference type="Proteomes" id="UP001293593"/>
    </source>
</evidence>
<proteinExistence type="inferred from homology"/>
<dbReference type="InterPro" id="IPR000620">
    <property type="entry name" value="EamA_dom"/>
</dbReference>
<dbReference type="InterPro" id="IPR037185">
    <property type="entry name" value="EmrE-like"/>
</dbReference>
<dbReference type="EMBL" id="JAWXYG010000008">
    <property type="protein sequence ID" value="KAK4265264.1"/>
    <property type="molecule type" value="Genomic_DNA"/>
</dbReference>
<accession>A0AAE1K4C2</accession>
<evidence type="ECO:0000259" key="4">
    <source>
        <dbReference type="Pfam" id="PF00892"/>
    </source>
</evidence>
<feature type="transmembrane region" description="Helical" evidence="3">
    <location>
        <begin position="343"/>
        <end position="361"/>
    </location>
</feature>
<keyword evidence="3" id="KW-1133">Transmembrane helix</keyword>
<keyword evidence="3" id="KW-0472">Membrane</keyword>
<feature type="transmembrane region" description="Helical" evidence="3">
    <location>
        <begin position="38"/>
        <end position="60"/>
    </location>
</feature>
<dbReference type="PANTHER" id="PTHR23051">
    <property type="entry name" value="SOLUTE CARRIER FAMILY 35, MEMBER F5"/>
    <property type="match status" value="1"/>
</dbReference>
<keyword evidence="6" id="KW-1185">Reference proteome</keyword>
<evidence type="ECO:0000256" key="1">
    <source>
        <dbReference type="ARBA" id="ARBA00004141"/>
    </source>
</evidence>
<sequence length="373" mass="41514">MESKYKIGLLLIFTVQILGITSDEILQCILTEYNHPFIVTYIQISLLVLYLPLASITAWLQKSAIQCFGWRRTETSSTDQSHEADDDYFDLEQLMISTDGLSQDHRKFTTFGVAKLAFTIAPFWFMAQYLNNAAIARRSVASAIILVSTSSAFTLWIGKFLNKESMNWMNILSVIVSLTGVALTTLLGHTWKAGEDEPTSTSTFNFISLIRNGGHNFLGDILALLSAISEAIFTVLLKRYAGEGEGLDMRVLYGYIGLFTVSSLWWLVWPLVALGMEPKFKLPGVDEMKTIIFSGLVGTFFCDYALGLGVAWTTPLVATIGSSLTIPIAMLEDMLLHKQHYSLLYAFGSLLVIAGFGIAMFQNCFQQQHIEIV</sequence>
<feature type="transmembrane region" description="Helical" evidence="3">
    <location>
        <begin position="221"/>
        <end position="240"/>
    </location>
</feature>
<feature type="transmembrane region" description="Helical" evidence="3">
    <location>
        <begin position="252"/>
        <end position="272"/>
    </location>
</feature>
<feature type="transmembrane region" description="Helical" evidence="3">
    <location>
        <begin position="108"/>
        <end position="127"/>
    </location>
</feature>
<dbReference type="GO" id="GO:0016020">
    <property type="term" value="C:membrane"/>
    <property type="evidence" value="ECO:0007669"/>
    <property type="project" value="InterPro"/>
</dbReference>
<evidence type="ECO:0000256" key="3">
    <source>
        <dbReference type="SAM" id="Phobius"/>
    </source>
</evidence>
<comment type="subcellular location">
    <subcellularLocation>
        <location evidence="1">Membrane</location>
        <topology evidence="1">Multi-pass membrane protein</topology>
    </subcellularLocation>
</comment>
<feature type="transmembrane region" description="Helical" evidence="3">
    <location>
        <begin position="139"/>
        <end position="158"/>
    </location>
</feature>
<dbReference type="SUPFAM" id="SSF103481">
    <property type="entry name" value="Multidrug resistance efflux transporter EmrE"/>
    <property type="match status" value="1"/>
</dbReference>
<feature type="domain" description="EamA" evidence="4">
    <location>
        <begin position="114"/>
        <end position="185"/>
    </location>
</feature>
<evidence type="ECO:0000313" key="5">
    <source>
        <dbReference type="EMBL" id="KAK4265264.1"/>
    </source>
</evidence>
<comment type="similarity">
    <text evidence="2">Belongs to the drug/metabolite transporter (DMT) superfamily. Plant drug/metabolite exporter (P-DME) (TC 2.A.7.4) family.</text>
</comment>
<keyword evidence="3" id="KW-0812">Transmembrane</keyword>
<reference evidence="5" key="1">
    <citation type="submission" date="2023-10" db="EMBL/GenBank/DDBJ databases">
        <title>Chromosome-level genome of the transformable northern wattle, Acacia crassicarpa.</title>
        <authorList>
            <person name="Massaro I."/>
            <person name="Sinha N.R."/>
            <person name="Poethig S."/>
            <person name="Leichty A.R."/>
        </authorList>
    </citation>
    <scope>NUCLEOTIDE SEQUENCE</scope>
    <source>
        <strain evidence="5">Acra3RX</strain>
        <tissue evidence="5">Leaf</tissue>
    </source>
</reference>